<dbReference type="EMBL" id="CM026424">
    <property type="protein sequence ID" value="KAG0580933.1"/>
    <property type="molecule type" value="Genomic_DNA"/>
</dbReference>
<name>A0A8T0IEK8_CERPU</name>
<gene>
    <name evidence="2" type="ORF">KC19_4G211500</name>
</gene>
<dbReference type="Proteomes" id="UP000822688">
    <property type="component" value="Chromosome 4"/>
</dbReference>
<sequence>MLIYNLYKHKLSMLQDDIGKHDDDAISVVFDHVKRVHSSIIVHHKPRQAVSYTIKKGLIPSSVEISICSSRPGERARNGLCFKYLSQHGSHCLGLHRYVRPSFCSFAIGLLSGFRTSLGFSSDHNVIRTTTESMPQHSQHSRSNFHNQQPPSSPSTKARKKTDATTNPKQNCTHTGKETLSQPQSCTAHRATLQRLSMHA</sequence>
<accession>A0A8T0IEK8</accession>
<keyword evidence="3" id="KW-1185">Reference proteome</keyword>
<reference evidence="2" key="1">
    <citation type="submission" date="2020-06" db="EMBL/GenBank/DDBJ databases">
        <title>WGS assembly of Ceratodon purpureus strain R40.</title>
        <authorList>
            <person name="Carey S.B."/>
            <person name="Jenkins J."/>
            <person name="Shu S."/>
            <person name="Lovell J.T."/>
            <person name="Sreedasyam A."/>
            <person name="Maumus F."/>
            <person name="Tiley G.P."/>
            <person name="Fernandez-Pozo N."/>
            <person name="Barry K."/>
            <person name="Chen C."/>
            <person name="Wang M."/>
            <person name="Lipzen A."/>
            <person name="Daum C."/>
            <person name="Saski C.A."/>
            <person name="Payton A.C."/>
            <person name="Mcbreen J.C."/>
            <person name="Conrad R.E."/>
            <person name="Kollar L.M."/>
            <person name="Olsson S."/>
            <person name="Huttunen S."/>
            <person name="Landis J.B."/>
            <person name="Wickett N.J."/>
            <person name="Johnson M.G."/>
            <person name="Rensing S.A."/>
            <person name="Grimwood J."/>
            <person name="Schmutz J."/>
            <person name="Mcdaniel S.F."/>
        </authorList>
    </citation>
    <scope>NUCLEOTIDE SEQUENCE</scope>
    <source>
        <strain evidence="2">R40</strain>
    </source>
</reference>
<dbReference type="AlphaFoldDB" id="A0A8T0IEK8"/>
<feature type="compositionally biased region" description="Polar residues" evidence="1">
    <location>
        <begin position="164"/>
        <end position="187"/>
    </location>
</feature>
<organism evidence="2 3">
    <name type="scientific">Ceratodon purpureus</name>
    <name type="common">Fire moss</name>
    <name type="synonym">Dicranum purpureum</name>
    <dbReference type="NCBI Taxonomy" id="3225"/>
    <lineage>
        <taxon>Eukaryota</taxon>
        <taxon>Viridiplantae</taxon>
        <taxon>Streptophyta</taxon>
        <taxon>Embryophyta</taxon>
        <taxon>Bryophyta</taxon>
        <taxon>Bryophytina</taxon>
        <taxon>Bryopsida</taxon>
        <taxon>Dicranidae</taxon>
        <taxon>Pseudoditrichales</taxon>
        <taxon>Ditrichaceae</taxon>
        <taxon>Ceratodon</taxon>
    </lineage>
</organism>
<proteinExistence type="predicted"/>
<feature type="compositionally biased region" description="Polar residues" evidence="1">
    <location>
        <begin position="132"/>
        <end position="156"/>
    </location>
</feature>
<evidence type="ECO:0000313" key="3">
    <source>
        <dbReference type="Proteomes" id="UP000822688"/>
    </source>
</evidence>
<evidence type="ECO:0000256" key="1">
    <source>
        <dbReference type="SAM" id="MobiDB-lite"/>
    </source>
</evidence>
<comment type="caution">
    <text evidence="2">The sequence shown here is derived from an EMBL/GenBank/DDBJ whole genome shotgun (WGS) entry which is preliminary data.</text>
</comment>
<feature type="region of interest" description="Disordered" evidence="1">
    <location>
        <begin position="132"/>
        <end position="187"/>
    </location>
</feature>
<protein>
    <submittedName>
        <fullName evidence="2">Uncharacterized protein</fullName>
    </submittedName>
</protein>
<evidence type="ECO:0000313" key="2">
    <source>
        <dbReference type="EMBL" id="KAG0580933.1"/>
    </source>
</evidence>